<dbReference type="Gene3D" id="1.20.120.1760">
    <property type="match status" value="1"/>
</dbReference>
<name>A0A0C4YMC0_9BURK</name>
<dbReference type="GO" id="GO:0008444">
    <property type="term" value="F:CDP-diacylglycerol-glycerol-3-phosphate 3-phosphatidyltransferase activity"/>
    <property type="evidence" value="ECO:0007669"/>
    <property type="project" value="UniProtKB-EC"/>
</dbReference>
<gene>
    <name evidence="3" type="ORF">RR42_s2138</name>
</gene>
<keyword evidence="2" id="KW-1133">Transmembrane helix</keyword>
<keyword evidence="4" id="KW-1185">Reference proteome</keyword>
<evidence type="ECO:0000256" key="1">
    <source>
        <dbReference type="SAM" id="MobiDB-lite"/>
    </source>
</evidence>
<proteinExistence type="predicted"/>
<dbReference type="STRING" id="68895.RR42_s2138"/>
<feature type="transmembrane region" description="Helical" evidence="2">
    <location>
        <begin position="89"/>
        <end position="111"/>
    </location>
</feature>
<keyword evidence="3" id="KW-0808">Transferase</keyword>
<feature type="transmembrane region" description="Helical" evidence="2">
    <location>
        <begin position="48"/>
        <end position="69"/>
    </location>
</feature>
<accession>A0A0C4YMC0</accession>
<dbReference type="EC" id="2.7.8.5" evidence="3"/>
<evidence type="ECO:0000256" key="2">
    <source>
        <dbReference type="SAM" id="Phobius"/>
    </source>
</evidence>
<sequence>MTLYQIKPKFQALLRPLVKRLAARGVTANQVTLAAAGGSLVVGALVAALAWLPGVFLLMPLWLFARMALNAIDGMLAREHGQQSVLGAYLNELGDIVSDIALILPFALVAPFGAGEIMVFALLAVIVECAGLIGPLAGASRRYDGPLGKSDRALVLGALGLWAGLGLSLAHAAHWLWVMLSLLSLLTIANRVRRGVAEGEQARQARAQAAPHTKSSSQPVE</sequence>
<dbReference type="OrthoDB" id="1034332at2"/>
<evidence type="ECO:0000313" key="3">
    <source>
        <dbReference type="EMBL" id="AJG23720.1"/>
    </source>
</evidence>
<dbReference type="EMBL" id="CP010537">
    <property type="protein sequence ID" value="AJG23720.1"/>
    <property type="molecule type" value="Genomic_DNA"/>
</dbReference>
<reference evidence="3 4" key="1">
    <citation type="journal article" date="2015" name="Genome Announc.">
        <title>Complete Genome Sequence of Cupriavidus basilensis 4G11, Isolated from the Oak Ridge Field Research Center Site.</title>
        <authorList>
            <person name="Ray J."/>
            <person name="Waters R.J."/>
            <person name="Skerker J.M."/>
            <person name="Kuehl J.V."/>
            <person name="Price M.N."/>
            <person name="Huang J."/>
            <person name="Chakraborty R."/>
            <person name="Arkin A.P."/>
            <person name="Deutschbauer A."/>
        </authorList>
    </citation>
    <scope>NUCLEOTIDE SEQUENCE [LARGE SCALE GENOMIC DNA]</scope>
    <source>
        <strain evidence="3">4G11</strain>
    </source>
</reference>
<evidence type="ECO:0000313" key="4">
    <source>
        <dbReference type="Proteomes" id="UP000031843"/>
    </source>
</evidence>
<organism evidence="3 4">
    <name type="scientific">Cupriavidus basilensis</name>
    <dbReference type="NCBI Taxonomy" id="68895"/>
    <lineage>
        <taxon>Bacteria</taxon>
        <taxon>Pseudomonadati</taxon>
        <taxon>Pseudomonadota</taxon>
        <taxon>Betaproteobacteria</taxon>
        <taxon>Burkholderiales</taxon>
        <taxon>Burkholderiaceae</taxon>
        <taxon>Cupriavidus</taxon>
    </lineage>
</organism>
<dbReference type="InterPro" id="IPR043130">
    <property type="entry name" value="CDP-OH_PTrfase_TM_dom"/>
</dbReference>
<keyword evidence="2" id="KW-0812">Transmembrane</keyword>
<dbReference type="RefSeq" id="WP_043355666.1">
    <property type="nucleotide sequence ID" value="NZ_CP010537.1"/>
</dbReference>
<protein>
    <submittedName>
        <fullName evidence="3">CDP-diacylglycerol--glycerol-3-phosphate 3-phosphatidyltransferase</fullName>
        <ecNumber evidence="3">2.7.8.5</ecNumber>
    </submittedName>
</protein>
<feature type="transmembrane region" description="Helical" evidence="2">
    <location>
        <begin position="151"/>
        <end position="169"/>
    </location>
</feature>
<feature type="transmembrane region" description="Helical" evidence="2">
    <location>
        <begin position="117"/>
        <end position="139"/>
    </location>
</feature>
<feature type="region of interest" description="Disordered" evidence="1">
    <location>
        <begin position="202"/>
        <end position="221"/>
    </location>
</feature>
<dbReference type="KEGG" id="cbw:RR42_s2138"/>
<dbReference type="Proteomes" id="UP000031843">
    <property type="component" value="Chromosome secondary"/>
</dbReference>
<keyword evidence="2" id="KW-0472">Membrane</keyword>
<dbReference type="AlphaFoldDB" id="A0A0C4YMC0"/>